<keyword evidence="6" id="KW-0186">Copper</keyword>
<evidence type="ECO:0000313" key="7">
    <source>
        <dbReference type="EMBL" id="KAL0436801.1"/>
    </source>
</evidence>
<keyword evidence="6" id="KW-0813">Transport</keyword>
<feature type="transmembrane region" description="Helical" evidence="6">
    <location>
        <begin position="47"/>
        <end position="68"/>
    </location>
</feature>
<protein>
    <recommendedName>
        <fullName evidence="6">Copper transport protein</fullName>
    </recommendedName>
</protein>
<keyword evidence="6" id="KW-0406">Ion transport</keyword>
<accession>A0AAW2W7T1</accession>
<evidence type="ECO:0000256" key="3">
    <source>
        <dbReference type="ARBA" id="ARBA00022796"/>
    </source>
</evidence>
<dbReference type="InterPro" id="IPR007274">
    <property type="entry name" value="Cop_transporter"/>
</dbReference>
<dbReference type="PANTHER" id="PTHR12483">
    <property type="entry name" value="SOLUTE CARRIER FAMILY 31 COPPER TRANSPORTERS"/>
    <property type="match status" value="1"/>
</dbReference>
<keyword evidence="3 6" id="KW-0187">Copper transport</keyword>
<dbReference type="GO" id="GO:0005375">
    <property type="term" value="F:copper ion transmembrane transporter activity"/>
    <property type="evidence" value="ECO:0007669"/>
    <property type="project" value="UniProtKB-UniRule"/>
</dbReference>
<name>A0AAW2W7T1_SESRA</name>
<comment type="subcellular location">
    <subcellularLocation>
        <location evidence="6">Membrane</location>
        <topology evidence="6">Multi-pass membrane protein</topology>
    </subcellularLocation>
</comment>
<keyword evidence="2 6" id="KW-0812">Transmembrane</keyword>
<feature type="transmembrane region" description="Helical" evidence="6">
    <location>
        <begin position="113"/>
        <end position="133"/>
    </location>
</feature>
<reference evidence="7" key="2">
    <citation type="journal article" date="2024" name="Plant">
        <title>Genomic evolution and insights into agronomic trait innovations of Sesamum species.</title>
        <authorList>
            <person name="Miao H."/>
            <person name="Wang L."/>
            <person name="Qu L."/>
            <person name="Liu H."/>
            <person name="Sun Y."/>
            <person name="Le M."/>
            <person name="Wang Q."/>
            <person name="Wei S."/>
            <person name="Zheng Y."/>
            <person name="Lin W."/>
            <person name="Duan Y."/>
            <person name="Cao H."/>
            <person name="Xiong S."/>
            <person name="Wang X."/>
            <person name="Wei L."/>
            <person name="Li C."/>
            <person name="Ma Q."/>
            <person name="Ju M."/>
            <person name="Zhao R."/>
            <person name="Li G."/>
            <person name="Mu C."/>
            <person name="Tian Q."/>
            <person name="Mei H."/>
            <person name="Zhang T."/>
            <person name="Gao T."/>
            <person name="Zhang H."/>
        </authorList>
    </citation>
    <scope>NUCLEOTIDE SEQUENCE</scope>
    <source>
        <strain evidence="7">G02</strain>
    </source>
</reference>
<evidence type="ECO:0000256" key="5">
    <source>
        <dbReference type="ARBA" id="ARBA00023136"/>
    </source>
</evidence>
<sequence length="151" mass="16894">MLKGCSIPVLSRNRAPAALYYKIQLHLGYLKMELGMTFFLGKGSESIGLYVVDLSTVFVLSLLVEWLSHTRFLSNYSNANNVRVGFVQTWLYAVRISMAYVVMLAVMSFNAGILFAAVAGYSVGFLVFGSRVFDKEEIRYQKPSDLPPLNC</sequence>
<dbReference type="AlphaFoldDB" id="A0AAW2W7T1"/>
<evidence type="ECO:0000256" key="6">
    <source>
        <dbReference type="RuleBase" id="RU367022"/>
    </source>
</evidence>
<keyword evidence="5 6" id="KW-0472">Membrane</keyword>
<keyword evidence="4 6" id="KW-1133">Transmembrane helix</keyword>
<dbReference type="PANTHER" id="PTHR12483:SF24">
    <property type="entry name" value="COPPER TRANSPORTER 2-RELATED"/>
    <property type="match status" value="1"/>
</dbReference>
<evidence type="ECO:0000256" key="2">
    <source>
        <dbReference type="ARBA" id="ARBA00022692"/>
    </source>
</evidence>
<evidence type="ECO:0000256" key="1">
    <source>
        <dbReference type="ARBA" id="ARBA00006921"/>
    </source>
</evidence>
<feature type="transmembrane region" description="Helical" evidence="6">
    <location>
        <begin position="89"/>
        <end position="107"/>
    </location>
</feature>
<gene>
    <name evidence="7" type="ORF">Sradi_0388000</name>
</gene>
<dbReference type="GO" id="GO:0005886">
    <property type="term" value="C:plasma membrane"/>
    <property type="evidence" value="ECO:0007669"/>
    <property type="project" value="TreeGrafter"/>
</dbReference>
<dbReference type="Pfam" id="PF04145">
    <property type="entry name" value="Ctr"/>
    <property type="match status" value="1"/>
</dbReference>
<comment type="caution">
    <text evidence="7">The sequence shown here is derived from an EMBL/GenBank/DDBJ whole genome shotgun (WGS) entry which is preliminary data.</text>
</comment>
<evidence type="ECO:0000256" key="4">
    <source>
        <dbReference type="ARBA" id="ARBA00022989"/>
    </source>
</evidence>
<proteinExistence type="inferred from homology"/>
<comment type="similarity">
    <text evidence="1 6">Belongs to the copper transporter (Ctr) (TC 1.A.56) family. SLC31A subfamily.</text>
</comment>
<dbReference type="EMBL" id="JACGWJ010000002">
    <property type="protein sequence ID" value="KAL0436801.1"/>
    <property type="molecule type" value="Genomic_DNA"/>
</dbReference>
<organism evidence="7">
    <name type="scientific">Sesamum radiatum</name>
    <name type="common">Black benniseed</name>
    <dbReference type="NCBI Taxonomy" id="300843"/>
    <lineage>
        <taxon>Eukaryota</taxon>
        <taxon>Viridiplantae</taxon>
        <taxon>Streptophyta</taxon>
        <taxon>Embryophyta</taxon>
        <taxon>Tracheophyta</taxon>
        <taxon>Spermatophyta</taxon>
        <taxon>Magnoliopsida</taxon>
        <taxon>eudicotyledons</taxon>
        <taxon>Gunneridae</taxon>
        <taxon>Pentapetalae</taxon>
        <taxon>asterids</taxon>
        <taxon>lamiids</taxon>
        <taxon>Lamiales</taxon>
        <taxon>Pedaliaceae</taxon>
        <taxon>Sesamum</taxon>
    </lineage>
</organism>
<reference evidence="7" key="1">
    <citation type="submission" date="2020-06" db="EMBL/GenBank/DDBJ databases">
        <authorList>
            <person name="Li T."/>
            <person name="Hu X."/>
            <person name="Zhang T."/>
            <person name="Song X."/>
            <person name="Zhang H."/>
            <person name="Dai N."/>
            <person name="Sheng W."/>
            <person name="Hou X."/>
            <person name="Wei L."/>
        </authorList>
    </citation>
    <scope>NUCLEOTIDE SEQUENCE</scope>
    <source>
        <strain evidence="7">G02</strain>
        <tissue evidence="7">Leaf</tissue>
    </source>
</reference>